<name>A0A0N8HIK2_9GAMM</name>
<dbReference type="AlphaFoldDB" id="A0A0N8HIK2"/>
<sequence length="231" mass="25521">MNKSLITNLVALALVLVGFLFEQAIVLSVGLFALSGAVTNWLAIHMLFEKVPFLYGSGVITLKFASFKVAIRNLVMTEFFAEEKIDQVMALAKPNIDLEPVISEVNLSPAYDSLIEVIENSQFGGMLSMFGGRDALEPMREPFIEKMKEAVIDISNSDEFKTILDEKLFAKSHLGGSLHSTVERLVDERLNELTPTMVKDIIQTMIKEHLGWLVIWGGVFGGLFGLIAALV</sequence>
<dbReference type="EMBL" id="LJTC01000017">
    <property type="protein sequence ID" value="KPM78512.1"/>
    <property type="molecule type" value="Genomic_DNA"/>
</dbReference>
<dbReference type="PANTHER" id="PTHR38568:SF1">
    <property type="entry name" value="DUF445 DOMAIN-CONTAINING PROTEIN"/>
    <property type="match status" value="1"/>
</dbReference>
<keyword evidence="1" id="KW-0812">Transmembrane</keyword>
<dbReference type="PATRIC" id="fig|570156.3.peg.1896"/>
<feature type="transmembrane region" description="Helical" evidence="1">
    <location>
        <begin position="210"/>
        <end position="230"/>
    </location>
</feature>
<dbReference type="RefSeq" id="WP_054554736.1">
    <property type="nucleotide sequence ID" value="NZ_LJTC01000017.1"/>
</dbReference>
<evidence type="ECO:0000313" key="2">
    <source>
        <dbReference type="EMBL" id="KPM78512.1"/>
    </source>
</evidence>
<reference evidence="2 3" key="1">
    <citation type="submission" date="2015-09" db="EMBL/GenBank/DDBJ databases">
        <title>Draft Genome Sequence of Pseudoalteromonas lipolytica UCD-48B.</title>
        <authorList>
            <person name="Krusor M."/>
            <person name="Coil D.A."/>
            <person name="Lang J.M."/>
            <person name="Eisen J.A."/>
            <person name="Alexiev A."/>
        </authorList>
    </citation>
    <scope>NUCLEOTIDE SEQUENCE [LARGE SCALE GENOMIC DNA]</scope>
    <source>
        <strain evidence="2 3">UCD-48B</strain>
    </source>
</reference>
<proteinExistence type="predicted"/>
<dbReference type="STRING" id="570156.AOG27_19860"/>
<dbReference type="Proteomes" id="UP000050378">
    <property type="component" value="Unassembled WGS sequence"/>
</dbReference>
<comment type="caution">
    <text evidence="2">The sequence shown here is derived from an EMBL/GenBank/DDBJ whole genome shotgun (WGS) entry which is preliminary data.</text>
</comment>
<dbReference type="OrthoDB" id="5565224at2"/>
<evidence type="ECO:0008006" key="4">
    <source>
        <dbReference type="Google" id="ProtNLM"/>
    </source>
</evidence>
<evidence type="ECO:0000313" key="3">
    <source>
        <dbReference type="Proteomes" id="UP000050378"/>
    </source>
</evidence>
<dbReference type="PANTHER" id="PTHR38568">
    <property type="entry name" value="DUF445 DOMAIN-CONTAINING PROTEIN-RELATED"/>
    <property type="match status" value="1"/>
</dbReference>
<protein>
    <recommendedName>
        <fullName evidence="4">DUF445 domain-containing protein</fullName>
    </recommendedName>
</protein>
<gene>
    <name evidence="2" type="ORF">AOG27_19860</name>
</gene>
<feature type="transmembrane region" description="Helical" evidence="1">
    <location>
        <begin position="52"/>
        <end position="71"/>
    </location>
</feature>
<organism evidence="2 3">
    <name type="scientific">Pseudoalteromonas lipolytica</name>
    <dbReference type="NCBI Taxonomy" id="570156"/>
    <lineage>
        <taxon>Bacteria</taxon>
        <taxon>Pseudomonadati</taxon>
        <taxon>Pseudomonadota</taxon>
        <taxon>Gammaproteobacteria</taxon>
        <taxon>Alteromonadales</taxon>
        <taxon>Pseudoalteromonadaceae</taxon>
        <taxon>Pseudoalteromonas</taxon>
    </lineage>
</organism>
<evidence type="ECO:0000256" key="1">
    <source>
        <dbReference type="SAM" id="Phobius"/>
    </source>
</evidence>
<keyword evidence="1" id="KW-0472">Membrane</keyword>
<accession>A0A0N8HIK2</accession>
<keyword evidence="1" id="KW-1133">Transmembrane helix</keyword>